<dbReference type="RefSeq" id="WP_096712344.1">
    <property type="nucleotide sequence ID" value="NZ_OBDR01000005.1"/>
</dbReference>
<evidence type="ECO:0000313" key="5">
    <source>
        <dbReference type="Proteomes" id="UP000295404"/>
    </source>
</evidence>
<dbReference type="Gene3D" id="2.60.98.40">
    <property type="match status" value="2"/>
</dbReference>
<keyword evidence="4" id="KW-1185">Reference proteome</keyword>
<feature type="transmembrane region" description="Helical" evidence="1">
    <location>
        <begin position="376"/>
        <end position="393"/>
    </location>
</feature>
<dbReference type="EMBL" id="OBDR01000005">
    <property type="protein sequence ID" value="SNY16189.1"/>
    <property type="molecule type" value="Genomic_DNA"/>
</dbReference>
<keyword evidence="1" id="KW-0812">Transmembrane</keyword>
<evidence type="ECO:0000313" key="4">
    <source>
        <dbReference type="Proteomes" id="UP000217726"/>
    </source>
</evidence>
<sequence>MKYIRFATAVICVFIIFCGFASAAEEIEEQIQHAEITVGAGDSIVLDQGYSINVIDINSENGDLLIEVYVDEKKVEQGIVKENKPFRYLKTIEDEDDEETDYLIFNVSLQDTEEKDGETYSEIIIKQYIDPEIAPDDYLISEKSDKSNKSLSMIIGKETELKEDYTIKATDLDDKTVTITLRKNGNIVKMTEDLGEGDVFAYTRKNGDRLRTIFMGEIDTIFETTDSDHVILKKVIQKTDKVMGEGLEIKIEVPEKSPANEKAIISYTLDGYADKVEIYVDGNLIDQRKEVYEDTYDAVTDRLSTGEYNIKAKAITSEGMVVSESALLIVGDIAKEESPGNGAAAIIEKAKNVTSSASEAVDKIYETANTLEKTPAPGAFFAIFILLGAWVCCRRR</sequence>
<accession>A0A285FY25</accession>
<evidence type="ECO:0000313" key="2">
    <source>
        <dbReference type="EMBL" id="SNY16189.1"/>
    </source>
</evidence>
<keyword evidence="1" id="KW-0472">Membrane</keyword>
<dbReference type="AlphaFoldDB" id="A0A285FY25"/>
<organism evidence="2 4">
    <name type="scientific">Methanohalophilus euhalobius</name>
    <dbReference type="NCBI Taxonomy" id="51203"/>
    <lineage>
        <taxon>Archaea</taxon>
        <taxon>Methanobacteriati</taxon>
        <taxon>Methanobacteriota</taxon>
        <taxon>Stenosarchaea group</taxon>
        <taxon>Methanomicrobia</taxon>
        <taxon>Methanosarcinales</taxon>
        <taxon>Methanosarcinaceae</taxon>
        <taxon>Methanohalophilus</taxon>
    </lineage>
</organism>
<dbReference type="Proteomes" id="UP000217726">
    <property type="component" value="Unassembled WGS sequence"/>
</dbReference>
<evidence type="ECO:0000256" key="1">
    <source>
        <dbReference type="SAM" id="Phobius"/>
    </source>
</evidence>
<gene>
    <name evidence="3" type="ORF">C7960_0904</name>
    <name evidence="2" type="ORF">SAMN06295989_10566</name>
</gene>
<keyword evidence="1" id="KW-1133">Transmembrane helix</keyword>
<name>A0A285FY25_9EURY</name>
<reference evidence="4" key="1">
    <citation type="submission" date="2017-09" db="EMBL/GenBank/DDBJ databases">
        <authorList>
            <person name="Varghese N."/>
            <person name="Submissions S."/>
        </authorList>
    </citation>
    <scope>NUCLEOTIDE SEQUENCE [LARGE SCALE GENOMIC DNA]</scope>
    <source>
        <strain evidence="4">WG-1MB</strain>
    </source>
</reference>
<dbReference type="InterPro" id="IPR013783">
    <property type="entry name" value="Ig-like_fold"/>
</dbReference>
<reference evidence="3 5" key="3">
    <citation type="submission" date="2019-03" db="EMBL/GenBank/DDBJ databases">
        <title>Subsurface microbial communities from deep shales in Ohio and West Virginia, USA.</title>
        <authorList>
            <person name="Wrighton K."/>
        </authorList>
    </citation>
    <scope>NUCLEOTIDE SEQUENCE [LARGE SCALE GENOMIC DNA]</scope>
    <source>
        <strain evidence="3 5">WG1_MB</strain>
    </source>
</reference>
<protein>
    <submittedName>
        <fullName evidence="2">Uncharacterized protein</fullName>
    </submittedName>
</protein>
<dbReference type="Gene3D" id="2.60.40.10">
    <property type="entry name" value="Immunoglobulins"/>
    <property type="match status" value="1"/>
</dbReference>
<dbReference type="Proteomes" id="UP000295404">
    <property type="component" value="Unassembled WGS sequence"/>
</dbReference>
<dbReference type="OrthoDB" id="121604at2157"/>
<reference evidence="2" key="2">
    <citation type="submission" date="2017-09" db="EMBL/GenBank/DDBJ databases">
        <authorList>
            <person name="Ehlers B."/>
            <person name="Leendertz F.H."/>
        </authorList>
    </citation>
    <scope>NUCLEOTIDE SEQUENCE [LARGE SCALE GENOMIC DNA]</scope>
    <source>
        <strain evidence="2">WG-1MB</strain>
    </source>
</reference>
<dbReference type="EMBL" id="SMMS01000001">
    <property type="protein sequence ID" value="TCL11724.1"/>
    <property type="molecule type" value="Genomic_DNA"/>
</dbReference>
<proteinExistence type="predicted"/>
<evidence type="ECO:0000313" key="3">
    <source>
        <dbReference type="EMBL" id="TCL11724.1"/>
    </source>
</evidence>